<name>A0A0R3TTM4_RODNA</name>
<evidence type="ECO:0000313" key="3">
    <source>
        <dbReference type="WBParaSite" id="HNAJ_0001107601-mRNA-1"/>
    </source>
</evidence>
<organism evidence="3">
    <name type="scientific">Rodentolepis nana</name>
    <name type="common">Dwarf tapeworm</name>
    <name type="synonym">Hymenolepis nana</name>
    <dbReference type="NCBI Taxonomy" id="102285"/>
    <lineage>
        <taxon>Eukaryota</taxon>
        <taxon>Metazoa</taxon>
        <taxon>Spiralia</taxon>
        <taxon>Lophotrochozoa</taxon>
        <taxon>Platyhelminthes</taxon>
        <taxon>Cestoda</taxon>
        <taxon>Eucestoda</taxon>
        <taxon>Cyclophyllidea</taxon>
        <taxon>Hymenolepididae</taxon>
        <taxon>Rodentolepis</taxon>
    </lineage>
</organism>
<dbReference type="EMBL" id="UZAE01013357">
    <property type="protein sequence ID" value="VDO09463.1"/>
    <property type="molecule type" value="Genomic_DNA"/>
</dbReference>
<evidence type="ECO:0000313" key="2">
    <source>
        <dbReference type="Proteomes" id="UP000278807"/>
    </source>
</evidence>
<evidence type="ECO:0000313" key="1">
    <source>
        <dbReference type="EMBL" id="VDO09463.1"/>
    </source>
</evidence>
<reference evidence="1 2" key="2">
    <citation type="submission" date="2018-11" db="EMBL/GenBank/DDBJ databases">
        <authorList>
            <consortium name="Pathogen Informatics"/>
        </authorList>
    </citation>
    <scope>NUCLEOTIDE SEQUENCE [LARGE SCALE GENOMIC DNA]</scope>
</reference>
<reference evidence="3" key="1">
    <citation type="submission" date="2017-02" db="UniProtKB">
        <authorList>
            <consortium name="WormBaseParasite"/>
        </authorList>
    </citation>
    <scope>IDENTIFICATION</scope>
</reference>
<dbReference type="WBParaSite" id="HNAJ_0001107601-mRNA-1">
    <property type="protein sequence ID" value="HNAJ_0001107601-mRNA-1"/>
    <property type="gene ID" value="HNAJ_0001107601"/>
</dbReference>
<protein>
    <submittedName>
        <fullName evidence="1 3">Uncharacterized protein</fullName>
    </submittedName>
</protein>
<dbReference type="Proteomes" id="UP000278807">
    <property type="component" value="Unassembled WGS sequence"/>
</dbReference>
<proteinExistence type="predicted"/>
<gene>
    <name evidence="1" type="ORF">HNAJ_LOCUS11066</name>
</gene>
<sequence>MLQVVIHQIYQMDQTESALEHRLESVLCAHSLLYMIIHQHLQ</sequence>
<accession>A0A0R3TTM4</accession>
<dbReference type="AlphaFoldDB" id="A0A0R3TTM4"/>
<keyword evidence="2" id="KW-1185">Reference proteome</keyword>